<dbReference type="GO" id="GO:0016998">
    <property type="term" value="P:cell wall macromolecule catabolic process"/>
    <property type="evidence" value="ECO:0007669"/>
    <property type="project" value="InterPro"/>
</dbReference>
<sequence>MGGAGAGDCEFDLYLLVPGPGHQEATDIMSILEMAKKLARRFEGLRLARYLCPAGYMTIGYGHRFAADQEQIDETKAEALLDGDMFASHEQAVSYCQQQANAEAGLMYLKSKTT</sequence>
<dbReference type="InterPro" id="IPR002196">
    <property type="entry name" value="Glyco_hydro_24"/>
</dbReference>
<dbReference type="Pfam" id="PF00959">
    <property type="entry name" value="Phage_lysozyme"/>
    <property type="match status" value="1"/>
</dbReference>
<dbReference type="Gene3D" id="1.10.1740.240">
    <property type="match status" value="1"/>
</dbReference>
<dbReference type="GO" id="GO:0003796">
    <property type="term" value="F:lysozyme activity"/>
    <property type="evidence" value="ECO:0007669"/>
    <property type="project" value="UniProtKB-EC"/>
</dbReference>
<accession>A0A1M7YME1</accession>
<keyword evidence="1" id="KW-0929">Antimicrobial</keyword>
<evidence type="ECO:0000256" key="1">
    <source>
        <dbReference type="RuleBase" id="RU003788"/>
    </source>
</evidence>
<comment type="similarity">
    <text evidence="1">Belongs to the glycosyl hydrolase 24 family.</text>
</comment>
<dbReference type="STRING" id="1121416.SAMN02745220_05274"/>
<evidence type="ECO:0000313" key="3">
    <source>
        <dbReference type="Proteomes" id="UP000184603"/>
    </source>
</evidence>
<keyword evidence="3" id="KW-1185">Reference proteome</keyword>
<organism evidence="2 3">
    <name type="scientific">Desulfopila aestuarii DSM 18488</name>
    <dbReference type="NCBI Taxonomy" id="1121416"/>
    <lineage>
        <taxon>Bacteria</taxon>
        <taxon>Pseudomonadati</taxon>
        <taxon>Thermodesulfobacteriota</taxon>
        <taxon>Desulfobulbia</taxon>
        <taxon>Desulfobulbales</taxon>
        <taxon>Desulfocapsaceae</taxon>
        <taxon>Desulfopila</taxon>
    </lineage>
</organism>
<protein>
    <recommendedName>
        <fullName evidence="1">Lysozyme</fullName>
        <ecNumber evidence="1">3.2.1.17</ecNumber>
    </recommendedName>
</protein>
<dbReference type="EMBL" id="FRFE01000071">
    <property type="protein sequence ID" value="SHO53732.1"/>
    <property type="molecule type" value="Genomic_DNA"/>
</dbReference>
<dbReference type="Proteomes" id="UP000184603">
    <property type="component" value="Unassembled WGS sequence"/>
</dbReference>
<comment type="catalytic activity">
    <reaction evidence="1">
        <text>Hydrolysis of (1-&gt;4)-beta-linkages between N-acetylmuramic acid and N-acetyl-D-glucosamine residues in a peptidoglycan and between N-acetyl-D-glucosamine residues in chitodextrins.</text>
        <dbReference type="EC" id="3.2.1.17"/>
    </reaction>
</comment>
<reference evidence="2 3" key="1">
    <citation type="submission" date="2016-12" db="EMBL/GenBank/DDBJ databases">
        <authorList>
            <person name="Song W.-J."/>
            <person name="Kurnit D.M."/>
        </authorList>
    </citation>
    <scope>NUCLEOTIDE SEQUENCE [LARGE SCALE GENOMIC DNA]</scope>
    <source>
        <strain evidence="2 3">DSM 18488</strain>
    </source>
</reference>
<keyword evidence="1" id="KW-0378">Hydrolase</keyword>
<dbReference type="AlphaFoldDB" id="A0A1M7YME1"/>
<dbReference type="InterPro" id="IPR023346">
    <property type="entry name" value="Lysozyme-like_dom_sf"/>
</dbReference>
<dbReference type="GO" id="GO:0031640">
    <property type="term" value="P:killing of cells of another organism"/>
    <property type="evidence" value="ECO:0007669"/>
    <property type="project" value="UniProtKB-KW"/>
</dbReference>
<proteinExistence type="inferred from homology"/>
<dbReference type="GO" id="GO:0009253">
    <property type="term" value="P:peptidoglycan catabolic process"/>
    <property type="evidence" value="ECO:0007669"/>
    <property type="project" value="InterPro"/>
</dbReference>
<dbReference type="SUPFAM" id="SSF53955">
    <property type="entry name" value="Lysozyme-like"/>
    <property type="match status" value="1"/>
</dbReference>
<dbReference type="EC" id="3.2.1.17" evidence="1"/>
<keyword evidence="1" id="KW-0326">Glycosidase</keyword>
<dbReference type="GO" id="GO:0042742">
    <property type="term" value="P:defense response to bacterium"/>
    <property type="evidence" value="ECO:0007669"/>
    <property type="project" value="UniProtKB-KW"/>
</dbReference>
<gene>
    <name evidence="2" type="ORF">SAMN02745220_05274</name>
</gene>
<name>A0A1M7YME1_9BACT</name>
<keyword evidence="1" id="KW-0081">Bacteriolytic enzyme</keyword>
<evidence type="ECO:0000313" key="2">
    <source>
        <dbReference type="EMBL" id="SHO53732.1"/>
    </source>
</evidence>